<gene>
    <name evidence="3" type="ORF">SAMN05216249_11158</name>
</gene>
<organism evidence="3 4">
    <name type="scientific">Acetitomaculum ruminis DSM 5522</name>
    <dbReference type="NCBI Taxonomy" id="1120918"/>
    <lineage>
        <taxon>Bacteria</taxon>
        <taxon>Bacillati</taxon>
        <taxon>Bacillota</taxon>
        <taxon>Clostridia</taxon>
        <taxon>Lachnospirales</taxon>
        <taxon>Lachnospiraceae</taxon>
        <taxon>Acetitomaculum</taxon>
    </lineage>
</organism>
<dbReference type="Pfam" id="PF01569">
    <property type="entry name" value="PAP2"/>
    <property type="match status" value="1"/>
</dbReference>
<dbReference type="RefSeq" id="WP_092872705.1">
    <property type="nucleotide sequence ID" value="NZ_FOJY01000011.1"/>
</dbReference>
<feature type="transmembrane region" description="Helical" evidence="1">
    <location>
        <begin position="135"/>
        <end position="157"/>
    </location>
</feature>
<keyword evidence="1" id="KW-0472">Membrane</keyword>
<dbReference type="Proteomes" id="UP000198838">
    <property type="component" value="Unassembled WGS sequence"/>
</dbReference>
<keyword evidence="1" id="KW-0812">Transmembrane</keyword>
<keyword evidence="4" id="KW-1185">Reference proteome</keyword>
<keyword evidence="1" id="KW-1133">Transmembrane helix</keyword>
<proteinExistence type="predicted"/>
<dbReference type="Gene3D" id="1.20.144.10">
    <property type="entry name" value="Phosphatidic acid phosphatase type 2/haloperoxidase"/>
    <property type="match status" value="1"/>
</dbReference>
<name>A0A1I0YUK9_9FIRM</name>
<sequence>MFYLISLCYNRLVTGIKNIERDKYVESYAYLSNEENSMRNEKSYGLLAGVFLILSIIFTIIVCNVDVAAIGPEESSVGLSTINKYFHDLTGLNMIFYSLSKYLGYLVFLPVLYFGLFGFLQLVTGKKLSAVDINIWCLLGLYIVFALIYVFFEKVIINYRPEILPDETALEASFPSTHTMLAIVILGSAIIEWGIIFKRRIKTKKYLQILASLLMVLIVVFRLLSGAHWLSDIFAGILYSVTILMAFKALLSRYIFEQ</sequence>
<evidence type="ECO:0000259" key="2">
    <source>
        <dbReference type="SMART" id="SM00014"/>
    </source>
</evidence>
<dbReference type="STRING" id="1120918.SAMN05216249_11158"/>
<evidence type="ECO:0000313" key="4">
    <source>
        <dbReference type="Proteomes" id="UP000198838"/>
    </source>
</evidence>
<dbReference type="InterPro" id="IPR036938">
    <property type="entry name" value="PAP2/HPO_sf"/>
</dbReference>
<dbReference type="OrthoDB" id="371155at2"/>
<dbReference type="InterPro" id="IPR000326">
    <property type="entry name" value="PAP2/HPO"/>
</dbReference>
<dbReference type="EMBL" id="FOJY01000011">
    <property type="protein sequence ID" value="SFB16667.1"/>
    <property type="molecule type" value="Genomic_DNA"/>
</dbReference>
<feature type="transmembrane region" description="Helical" evidence="1">
    <location>
        <begin position="102"/>
        <end position="123"/>
    </location>
</feature>
<feature type="domain" description="Phosphatidic acid phosphatase type 2/haloperoxidase" evidence="2">
    <location>
        <begin position="139"/>
        <end position="248"/>
    </location>
</feature>
<dbReference type="SUPFAM" id="SSF48317">
    <property type="entry name" value="Acid phosphatase/Vanadium-dependent haloperoxidase"/>
    <property type="match status" value="1"/>
</dbReference>
<feature type="transmembrane region" description="Helical" evidence="1">
    <location>
        <begin position="236"/>
        <end position="256"/>
    </location>
</feature>
<reference evidence="3 4" key="1">
    <citation type="submission" date="2016-10" db="EMBL/GenBank/DDBJ databases">
        <authorList>
            <person name="de Groot N.N."/>
        </authorList>
    </citation>
    <scope>NUCLEOTIDE SEQUENCE [LARGE SCALE GENOMIC DNA]</scope>
    <source>
        <strain evidence="3 4">DSM 5522</strain>
    </source>
</reference>
<protein>
    <submittedName>
        <fullName evidence="3">Undecaprenyl-diphosphatase</fullName>
    </submittedName>
</protein>
<evidence type="ECO:0000313" key="3">
    <source>
        <dbReference type="EMBL" id="SFB16667.1"/>
    </source>
</evidence>
<dbReference type="AlphaFoldDB" id="A0A1I0YUK9"/>
<feature type="transmembrane region" description="Helical" evidence="1">
    <location>
        <begin position="46"/>
        <end position="70"/>
    </location>
</feature>
<dbReference type="SMART" id="SM00014">
    <property type="entry name" value="acidPPc"/>
    <property type="match status" value="1"/>
</dbReference>
<feature type="transmembrane region" description="Helical" evidence="1">
    <location>
        <begin position="209"/>
        <end position="230"/>
    </location>
</feature>
<feature type="transmembrane region" description="Helical" evidence="1">
    <location>
        <begin position="177"/>
        <end position="197"/>
    </location>
</feature>
<accession>A0A1I0YUK9</accession>
<evidence type="ECO:0000256" key="1">
    <source>
        <dbReference type="SAM" id="Phobius"/>
    </source>
</evidence>